<evidence type="ECO:0000256" key="1">
    <source>
        <dbReference type="ARBA" id="ARBA00022679"/>
    </source>
</evidence>
<dbReference type="RefSeq" id="WP_011764303.1">
    <property type="nucleotide sequence ID" value="NC_008702.1"/>
</dbReference>
<dbReference type="Pfam" id="PF05227">
    <property type="entry name" value="CHASE3"/>
    <property type="match status" value="1"/>
</dbReference>
<dbReference type="PANTHER" id="PTHR24421">
    <property type="entry name" value="NITRATE/NITRITE SENSOR PROTEIN NARX-RELATED"/>
    <property type="match status" value="1"/>
</dbReference>
<accession>A1K2Y0</accession>
<dbReference type="eggNOG" id="COG4585">
    <property type="taxonomic scope" value="Bacteria"/>
</dbReference>
<evidence type="ECO:0000256" key="3">
    <source>
        <dbReference type="ARBA" id="ARBA00023012"/>
    </source>
</evidence>
<dbReference type="HOGENOM" id="CLU_592959_0_0_4"/>
<keyword evidence="1 5" id="KW-0808">Transferase</keyword>
<evidence type="ECO:0000313" key="5">
    <source>
        <dbReference type="EMBL" id="CAL93185.1"/>
    </source>
</evidence>
<dbReference type="Proteomes" id="UP000002588">
    <property type="component" value="Chromosome"/>
</dbReference>
<dbReference type="STRING" id="62928.azo0568"/>
<dbReference type="InterPro" id="IPR050482">
    <property type="entry name" value="Sensor_HK_TwoCompSys"/>
</dbReference>
<dbReference type="CDD" id="cd16917">
    <property type="entry name" value="HATPase_UhpB-NarQ-NarX-like"/>
    <property type="match status" value="1"/>
</dbReference>
<dbReference type="SMART" id="SM00387">
    <property type="entry name" value="HATPase_c"/>
    <property type="match status" value="1"/>
</dbReference>
<dbReference type="GO" id="GO:0008256">
    <property type="term" value="F:protein histidine pros-kinase activity"/>
    <property type="evidence" value="ECO:0007669"/>
    <property type="project" value="UniProtKB-EC"/>
</dbReference>
<evidence type="ECO:0000256" key="2">
    <source>
        <dbReference type="ARBA" id="ARBA00022777"/>
    </source>
</evidence>
<dbReference type="InterPro" id="IPR007891">
    <property type="entry name" value="CHASE3"/>
</dbReference>
<dbReference type="Gene3D" id="1.20.5.1930">
    <property type="match status" value="1"/>
</dbReference>
<dbReference type="PANTHER" id="PTHR24421:SF58">
    <property type="entry name" value="SIGNAL TRANSDUCTION HISTIDINE-PROTEIN KINASE_PHOSPHATASE UHPB"/>
    <property type="match status" value="1"/>
</dbReference>
<feature type="domain" description="Histidine kinase" evidence="4">
    <location>
        <begin position="262"/>
        <end position="454"/>
    </location>
</feature>
<dbReference type="EC" id="2.7.13.1" evidence="5"/>
<keyword evidence="3" id="KW-0902">Two-component regulatory system</keyword>
<dbReference type="KEGG" id="azo:azo0568"/>
<gene>
    <name evidence="5" type="primary">vsrA</name>
    <name evidence="5" type="ordered locus">azo0568</name>
</gene>
<dbReference type="EMBL" id="AM406670">
    <property type="protein sequence ID" value="CAL93185.1"/>
    <property type="molecule type" value="Genomic_DNA"/>
</dbReference>
<dbReference type="CDD" id="cd19410">
    <property type="entry name" value="HK9-like_sensor"/>
    <property type="match status" value="1"/>
</dbReference>
<evidence type="ECO:0000259" key="4">
    <source>
        <dbReference type="PROSITE" id="PS50109"/>
    </source>
</evidence>
<dbReference type="Pfam" id="PF02518">
    <property type="entry name" value="HATPase_c"/>
    <property type="match status" value="1"/>
</dbReference>
<dbReference type="GO" id="GO:0016020">
    <property type="term" value="C:membrane"/>
    <property type="evidence" value="ECO:0007669"/>
    <property type="project" value="InterPro"/>
</dbReference>
<dbReference type="Gene3D" id="3.30.565.10">
    <property type="entry name" value="Histidine kinase-like ATPase, C-terminal domain"/>
    <property type="match status" value="1"/>
</dbReference>
<dbReference type="InterPro" id="IPR011712">
    <property type="entry name" value="Sig_transdc_His_kin_sub3_dim/P"/>
</dbReference>
<dbReference type="InterPro" id="IPR003594">
    <property type="entry name" value="HATPase_dom"/>
</dbReference>
<evidence type="ECO:0000313" key="6">
    <source>
        <dbReference type="Proteomes" id="UP000002588"/>
    </source>
</evidence>
<organism evidence="5 6">
    <name type="scientific">Azoarcus sp. (strain BH72)</name>
    <dbReference type="NCBI Taxonomy" id="418699"/>
    <lineage>
        <taxon>Bacteria</taxon>
        <taxon>Pseudomonadati</taxon>
        <taxon>Pseudomonadota</taxon>
        <taxon>Betaproteobacteria</taxon>
        <taxon>Rhodocyclales</taxon>
        <taxon>Zoogloeaceae</taxon>
        <taxon>Azoarcus</taxon>
    </lineage>
</organism>
<dbReference type="GO" id="GO:0000155">
    <property type="term" value="F:phosphorelay sensor kinase activity"/>
    <property type="evidence" value="ECO:0007669"/>
    <property type="project" value="InterPro"/>
</dbReference>
<keyword evidence="6" id="KW-1185">Reference proteome</keyword>
<dbReference type="InterPro" id="IPR005467">
    <property type="entry name" value="His_kinase_dom"/>
</dbReference>
<dbReference type="InterPro" id="IPR036890">
    <property type="entry name" value="HATPase_C_sf"/>
</dbReference>
<reference evidence="5 6" key="1">
    <citation type="journal article" date="2006" name="Nat. Biotechnol.">
        <title>Complete genome of the mutualistic, N2-fixing grass endophyte Azoarcus sp. strain BH72.</title>
        <authorList>
            <person name="Krause A."/>
            <person name="Ramakumar A."/>
            <person name="Bartels D."/>
            <person name="Battistoni F."/>
            <person name="Bekel T."/>
            <person name="Boch J."/>
            <person name="Boehm M."/>
            <person name="Friedrich F."/>
            <person name="Hurek T."/>
            <person name="Krause L."/>
            <person name="Linke B."/>
            <person name="McHardy A.C."/>
            <person name="Sarkar A."/>
            <person name="Schneiker S."/>
            <person name="Syed A.A."/>
            <person name="Thauer R."/>
            <person name="Vorhoelter F.-J."/>
            <person name="Weidner S."/>
            <person name="Puehler A."/>
            <person name="Reinhold-Hurek B."/>
            <person name="Kaiser O."/>
            <person name="Goesmann A."/>
        </authorList>
    </citation>
    <scope>NUCLEOTIDE SEQUENCE [LARGE SCALE GENOMIC DNA]</scope>
    <source>
        <strain evidence="5 6">BH72</strain>
    </source>
</reference>
<dbReference type="eggNOG" id="COG5278">
    <property type="taxonomic scope" value="Bacteria"/>
</dbReference>
<dbReference type="Pfam" id="PF07730">
    <property type="entry name" value="HisKA_3"/>
    <property type="match status" value="1"/>
</dbReference>
<dbReference type="SUPFAM" id="SSF55874">
    <property type="entry name" value="ATPase domain of HSP90 chaperone/DNA topoisomerase II/histidine kinase"/>
    <property type="match status" value="1"/>
</dbReference>
<proteinExistence type="predicted"/>
<name>A1K2Y0_AZOSB</name>
<keyword evidence="2 5" id="KW-0418">Kinase</keyword>
<dbReference type="GO" id="GO:0046983">
    <property type="term" value="F:protein dimerization activity"/>
    <property type="evidence" value="ECO:0007669"/>
    <property type="project" value="InterPro"/>
</dbReference>
<dbReference type="AlphaFoldDB" id="A1K2Y0"/>
<sequence length="464" mass="49363">MGSTKPMAGERQLRVTHRARAALLAVGCALVVALVGASFWQAAAGLQALETMQLQAARTARLDSMLIQLVDAESGARGYLLSRNHDYLAPYLNSLATVEYTLDEIRQDVGPDPRDQDALARLTGLITLKLRVLADAVGGAGAGEEAPRRAGVSDGVRYMDTIRTTLAGLKSRMAAEGQALLEESTRHIGHTRAVAAVLALSALLLLGLLHAALRRELRLRAQLAGLLRDENARLEALVQARTADLSALASYLTRSQERERERIARELHDELGALLTAARMDAAALGGDMAPAHQARHARLLRTLDGGITLKRRIIGDLRPPLLQELGLVAALRVLAEELADSDGTAVSAELPDDEPALAPECALALFRIAQEALTNARRHAGARRVRLGLRVERGAVRLEVEDDGAGFDPAACGPGRHGLAGMRHRVQMFAGRFSVDSRAGAGTRIAAALPLDAARGAELALAA</sequence>
<protein>
    <submittedName>
        <fullName evidence="5">Sensory box histidine kinase</fullName>
        <ecNumber evidence="5">2.7.13.1</ecNumber>
    </submittedName>
</protein>
<dbReference type="PROSITE" id="PS50109">
    <property type="entry name" value="HIS_KIN"/>
    <property type="match status" value="1"/>
</dbReference>